<keyword evidence="2" id="KW-0547">Nucleotide-binding</keyword>
<dbReference type="GO" id="GO:0004674">
    <property type="term" value="F:protein serine/threonine kinase activity"/>
    <property type="evidence" value="ECO:0007669"/>
    <property type="project" value="TreeGrafter"/>
</dbReference>
<dbReference type="PROSITE" id="PS50011">
    <property type="entry name" value="PROTEIN_KINASE_DOM"/>
    <property type="match status" value="1"/>
</dbReference>
<dbReference type="AlphaFoldDB" id="A0A0C3PU74"/>
<accession>A0A0C3PU74</accession>
<sequence>DCLLQIDDVARGVEYLHSRKPPICHGDLKSVSCSTSVIAHVPNLNLSPEDQHITTHCPSTNTITLTCKHYTVRWAAPELVAEDESSLASDIWALGWVAYEVMTNYIPFHDVKEPKVINRIVRGDLPSVSNDTRMMLMQALCSLVGQCWSVDPSKRPAAKDCRESMEWMVSDAGLR</sequence>
<gene>
    <name evidence="6" type="ORF">M407DRAFT_225855</name>
</gene>
<feature type="non-terminal residue" evidence="6">
    <location>
        <position position="1"/>
    </location>
</feature>
<dbReference type="PANTHER" id="PTHR44329:SF288">
    <property type="entry name" value="MITOGEN-ACTIVATED PROTEIN KINASE KINASE KINASE 20"/>
    <property type="match status" value="1"/>
</dbReference>
<proteinExistence type="predicted"/>
<dbReference type="Gene3D" id="1.10.510.10">
    <property type="entry name" value="Transferase(Phosphotransferase) domain 1"/>
    <property type="match status" value="1"/>
</dbReference>
<keyword evidence="3" id="KW-0418">Kinase</keyword>
<organism evidence="6 7">
    <name type="scientific">Tulasnella calospora MUT 4182</name>
    <dbReference type="NCBI Taxonomy" id="1051891"/>
    <lineage>
        <taxon>Eukaryota</taxon>
        <taxon>Fungi</taxon>
        <taxon>Dikarya</taxon>
        <taxon>Basidiomycota</taxon>
        <taxon>Agaricomycotina</taxon>
        <taxon>Agaricomycetes</taxon>
        <taxon>Cantharellales</taxon>
        <taxon>Tulasnellaceae</taxon>
        <taxon>Tulasnella</taxon>
    </lineage>
</organism>
<dbReference type="InterPro" id="IPR051681">
    <property type="entry name" value="Ser/Thr_Kinases-Pseudokinases"/>
</dbReference>
<evidence type="ECO:0000256" key="2">
    <source>
        <dbReference type="ARBA" id="ARBA00022741"/>
    </source>
</evidence>
<dbReference type="InterPro" id="IPR000719">
    <property type="entry name" value="Prot_kinase_dom"/>
</dbReference>
<dbReference type="InterPro" id="IPR011009">
    <property type="entry name" value="Kinase-like_dom_sf"/>
</dbReference>
<dbReference type="Pfam" id="PF07714">
    <property type="entry name" value="PK_Tyr_Ser-Thr"/>
    <property type="match status" value="1"/>
</dbReference>
<name>A0A0C3PU74_9AGAM</name>
<evidence type="ECO:0000313" key="7">
    <source>
        <dbReference type="Proteomes" id="UP000054248"/>
    </source>
</evidence>
<dbReference type="STRING" id="1051891.A0A0C3PU74"/>
<dbReference type="PANTHER" id="PTHR44329">
    <property type="entry name" value="SERINE/THREONINE-PROTEIN KINASE TNNI3K-RELATED"/>
    <property type="match status" value="1"/>
</dbReference>
<keyword evidence="1" id="KW-0808">Transferase</keyword>
<evidence type="ECO:0000313" key="6">
    <source>
        <dbReference type="EMBL" id="KIO18370.1"/>
    </source>
</evidence>
<dbReference type="SUPFAM" id="SSF56112">
    <property type="entry name" value="Protein kinase-like (PK-like)"/>
    <property type="match status" value="1"/>
</dbReference>
<reference evidence="7" key="2">
    <citation type="submission" date="2015-01" db="EMBL/GenBank/DDBJ databases">
        <title>Evolutionary Origins and Diversification of the Mycorrhizal Mutualists.</title>
        <authorList>
            <consortium name="DOE Joint Genome Institute"/>
            <consortium name="Mycorrhizal Genomics Consortium"/>
            <person name="Kohler A."/>
            <person name="Kuo A."/>
            <person name="Nagy L.G."/>
            <person name="Floudas D."/>
            <person name="Copeland A."/>
            <person name="Barry K.W."/>
            <person name="Cichocki N."/>
            <person name="Veneault-Fourrey C."/>
            <person name="LaButti K."/>
            <person name="Lindquist E.A."/>
            <person name="Lipzen A."/>
            <person name="Lundell T."/>
            <person name="Morin E."/>
            <person name="Murat C."/>
            <person name="Riley R."/>
            <person name="Ohm R."/>
            <person name="Sun H."/>
            <person name="Tunlid A."/>
            <person name="Henrissat B."/>
            <person name="Grigoriev I.V."/>
            <person name="Hibbett D.S."/>
            <person name="Martin F."/>
        </authorList>
    </citation>
    <scope>NUCLEOTIDE SEQUENCE [LARGE SCALE GENOMIC DNA]</scope>
    <source>
        <strain evidence="7">MUT 4182</strain>
    </source>
</reference>
<evidence type="ECO:0000256" key="1">
    <source>
        <dbReference type="ARBA" id="ARBA00022679"/>
    </source>
</evidence>
<keyword evidence="4" id="KW-0067">ATP-binding</keyword>
<keyword evidence="7" id="KW-1185">Reference proteome</keyword>
<evidence type="ECO:0000256" key="3">
    <source>
        <dbReference type="ARBA" id="ARBA00022777"/>
    </source>
</evidence>
<dbReference type="OrthoDB" id="4062651at2759"/>
<feature type="domain" description="Protein kinase" evidence="5">
    <location>
        <begin position="1"/>
        <end position="168"/>
    </location>
</feature>
<dbReference type="GO" id="GO:0005524">
    <property type="term" value="F:ATP binding"/>
    <property type="evidence" value="ECO:0007669"/>
    <property type="project" value="UniProtKB-KW"/>
</dbReference>
<evidence type="ECO:0000256" key="4">
    <source>
        <dbReference type="ARBA" id="ARBA00022840"/>
    </source>
</evidence>
<reference evidence="6 7" key="1">
    <citation type="submission" date="2014-04" db="EMBL/GenBank/DDBJ databases">
        <authorList>
            <consortium name="DOE Joint Genome Institute"/>
            <person name="Kuo A."/>
            <person name="Girlanda M."/>
            <person name="Perotto S."/>
            <person name="Kohler A."/>
            <person name="Nagy L.G."/>
            <person name="Floudas D."/>
            <person name="Copeland A."/>
            <person name="Barry K.W."/>
            <person name="Cichocki N."/>
            <person name="Veneault-Fourrey C."/>
            <person name="LaButti K."/>
            <person name="Lindquist E.A."/>
            <person name="Lipzen A."/>
            <person name="Lundell T."/>
            <person name="Morin E."/>
            <person name="Murat C."/>
            <person name="Sun H."/>
            <person name="Tunlid A."/>
            <person name="Henrissat B."/>
            <person name="Grigoriev I.V."/>
            <person name="Hibbett D.S."/>
            <person name="Martin F."/>
            <person name="Nordberg H.P."/>
            <person name="Cantor M.N."/>
            <person name="Hua S.X."/>
        </authorList>
    </citation>
    <scope>NUCLEOTIDE SEQUENCE [LARGE SCALE GENOMIC DNA]</scope>
    <source>
        <strain evidence="6 7">MUT 4182</strain>
    </source>
</reference>
<dbReference type="Proteomes" id="UP000054248">
    <property type="component" value="Unassembled WGS sequence"/>
</dbReference>
<dbReference type="InterPro" id="IPR001245">
    <property type="entry name" value="Ser-Thr/Tyr_kinase_cat_dom"/>
</dbReference>
<dbReference type="EMBL" id="KN823292">
    <property type="protein sequence ID" value="KIO18370.1"/>
    <property type="molecule type" value="Genomic_DNA"/>
</dbReference>
<evidence type="ECO:0000259" key="5">
    <source>
        <dbReference type="PROSITE" id="PS50011"/>
    </source>
</evidence>
<protein>
    <recommendedName>
        <fullName evidence="5">Protein kinase domain-containing protein</fullName>
    </recommendedName>
</protein>
<dbReference type="HOGENOM" id="CLU_000288_7_18_1"/>